<keyword evidence="4" id="KW-1185">Reference proteome</keyword>
<dbReference type="SUPFAM" id="SSF64268">
    <property type="entry name" value="PX domain"/>
    <property type="match status" value="1"/>
</dbReference>
<gene>
    <name evidence="3" type="ORF">BSTOLATCC_MIC55613</name>
</gene>
<protein>
    <recommendedName>
        <fullName evidence="2">PX domain-containing protein</fullName>
    </recommendedName>
</protein>
<dbReference type="InterPro" id="IPR036871">
    <property type="entry name" value="PX_dom_sf"/>
</dbReference>
<name>A0AAU9K942_9CILI</name>
<comment type="caution">
    <text evidence="3">The sequence shown here is derived from an EMBL/GenBank/DDBJ whole genome shotgun (WGS) entry which is preliminary data.</text>
</comment>
<dbReference type="GO" id="GO:0035091">
    <property type="term" value="F:phosphatidylinositol binding"/>
    <property type="evidence" value="ECO:0007669"/>
    <property type="project" value="InterPro"/>
</dbReference>
<evidence type="ECO:0000313" key="4">
    <source>
        <dbReference type="Proteomes" id="UP001162131"/>
    </source>
</evidence>
<evidence type="ECO:0000313" key="3">
    <source>
        <dbReference type="EMBL" id="CAG9332159.1"/>
    </source>
</evidence>
<dbReference type="Gene3D" id="3.30.1520.10">
    <property type="entry name" value="Phox-like domain"/>
    <property type="match status" value="1"/>
</dbReference>
<dbReference type="InterPro" id="IPR001683">
    <property type="entry name" value="PX_dom"/>
</dbReference>
<proteinExistence type="predicted"/>
<dbReference type="EMBL" id="CAJZBQ010000054">
    <property type="protein sequence ID" value="CAG9332159.1"/>
    <property type="molecule type" value="Genomic_DNA"/>
</dbReference>
<keyword evidence="1" id="KW-0175">Coiled coil</keyword>
<dbReference type="Gene3D" id="1.20.1270.60">
    <property type="entry name" value="Arfaptin homology (AH) domain/BAR domain"/>
    <property type="match status" value="1"/>
</dbReference>
<dbReference type="AlphaFoldDB" id="A0AAU9K942"/>
<dbReference type="SMART" id="SM00312">
    <property type="entry name" value="PX"/>
    <property type="match status" value="1"/>
</dbReference>
<dbReference type="PANTHER" id="PTHR10555">
    <property type="entry name" value="SORTING NEXIN"/>
    <property type="match status" value="1"/>
</dbReference>
<feature type="coiled-coil region" evidence="1">
    <location>
        <begin position="421"/>
        <end position="448"/>
    </location>
</feature>
<dbReference type="Pfam" id="PF00787">
    <property type="entry name" value="PX"/>
    <property type="match status" value="1"/>
</dbReference>
<evidence type="ECO:0000259" key="2">
    <source>
        <dbReference type="PROSITE" id="PS50195"/>
    </source>
</evidence>
<dbReference type="InterPro" id="IPR027267">
    <property type="entry name" value="AH/BAR_dom_sf"/>
</dbReference>
<sequence>MEESSNSIDNTLYMTAGIPDLIPQISEEVASNKSDTSNEFIAKHEFDFGIQEERLDSEDSLPLSISNPRIVITDPHTFNQSNNQNANKEDEEEFYEMKKSFEDVDLAATVKNLCENFPMLKKEPEEFPETVVDEIEPSKTLIIEVNRASLVSDGWMGYKSYHVYTIFTRINEESFRVNRRFRDLEWLNDILRERYKGFSIPPLPDKSFLFKNNNKFLEQRRKEIEQYLVLLSRHPILKESPPFKLFLECPDEKFDKEQQNLSIEKISFQYADFEDAVDQIVSKLEVKLNMILSRRILPFSKDLASIERTLNILEAPTYSLSCAFNNWISCQNKSLSLLGAIHFPDSSKFYQVIQENRYNLKNSFSELNSLSRSIKAESLKIDGLKNAISDYKDLMRKYSEFDLLINRKLDKQRFSIDPMKCEKYIKEIQNAQSEIENLEAELEKVEEIIKKEHVWLLADREEHFEKALNEVVECERLRYQNESAFWLDKKHDVSNKSGFEISRTRL</sequence>
<reference evidence="3" key="1">
    <citation type="submission" date="2021-09" db="EMBL/GenBank/DDBJ databases">
        <authorList>
            <consortium name="AG Swart"/>
            <person name="Singh M."/>
            <person name="Singh A."/>
            <person name="Seah K."/>
            <person name="Emmerich C."/>
        </authorList>
    </citation>
    <scope>NUCLEOTIDE SEQUENCE</scope>
    <source>
        <strain evidence="3">ATCC30299</strain>
    </source>
</reference>
<dbReference type="PANTHER" id="PTHR10555:SF170">
    <property type="entry name" value="FI18122P1"/>
    <property type="match status" value="1"/>
</dbReference>
<feature type="domain" description="PX" evidence="2">
    <location>
        <begin position="142"/>
        <end position="253"/>
    </location>
</feature>
<dbReference type="PROSITE" id="PS50195">
    <property type="entry name" value="PX"/>
    <property type="match status" value="1"/>
</dbReference>
<organism evidence="3 4">
    <name type="scientific">Blepharisma stoltei</name>
    <dbReference type="NCBI Taxonomy" id="1481888"/>
    <lineage>
        <taxon>Eukaryota</taxon>
        <taxon>Sar</taxon>
        <taxon>Alveolata</taxon>
        <taxon>Ciliophora</taxon>
        <taxon>Postciliodesmatophora</taxon>
        <taxon>Heterotrichea</taxon>
        <taxon>Heterotrichida</taxon>
        <taxon>Blepharismidae</taxon>
        <taxon>Blepharisma</taxon>
    </lineage>
</organism>
<dbReference type="Proteomes" id="UP001162131">
    <property type="component" value="Unassembled WGS sequence"/>
</dbReference>
<dbReference type="GO" id="GO:0005768">
    <property type="term" value="C:endosome"/>
    <property type="evidence" value="ECO:0007669"/>
    <property type="project" value="TreeGrafter"/>
</dbReference>
<accession>A0AAU9K942</accession>
<evidence type="ECO:0000256" key="1">
    <source>
        <dbReference type="SAM" id="Coils"/>
    </source>
</evidence>